<reference evidence="1" key="1">
    <citation type="submission" date="2009-06" db="EMBL/GenBank/DDBJ databases">
        <title>A full-length cDNA resource of the pea aphid, Acyrthosiphon pisum.</title>
        <authorList>
            <person name="Shigenobu S."/>
            <person name="Nakabachi A."/>
            <person name="Richards S."/>
        </authorList>
    </citation>
    <scope>NUCLEOTIDE SEQUENCE</scope>
    <source>
        <strain evidence="1">LSR1</strain>
        <tissue evidence="1">Whole body</tissue>
    </source>
</reference>
<sequence>MKATLICISIVLCVSMLQDVRGGKTVSEKKLNKWSAKNEDVNKEDINIRNLNLKKNKALNKHRNKLQDLLEVIQYVITDAINNKEFRTFMIKRFLHNYVPQASKYLDTIKELKRKMDPKAAEEDDNKDEAMKHQ</sequence>
<protein>
    <submittedName>
        <fullName evidence="1">ACYPI43360 protein</fullName>
    </submittedName>
</protein>
<dbReference type="OrthoDB" id="6602786at2759"/>
<dbReference type="HOGENOM" id="CLU_1897894_0_0_1"/>
<accession>J9LKQ3</accession>
<accession>C4WY39</accession>
<dbReference type="InParanoid" id="C4WY39"/>
<gene>
    <name evidence="1" type="primary">ACYPI43360</name>
</gene>
<dbReference type="AlphaFoldDB" id="C4WY39"/>
<proteinExistence type="evidence at transcript level"/>
<dbReference type="EMBL" id="AK343007">
    <property type="protein sequence ID" value="BAH72809.1"/>
    <property type="molecule type" value="mRNA"/>
</dbReference>
<organism evidence="1">
    <name type="scientific">Acyrthosiphon pisum</name>
    <name type="common">Pea aphid</name>
    <dbReference type="NCBI Taxonomy" id="7029"/>
    <lineage>
        <taxon>Eukaryota</taxon>
        <taxon>Metazoa</taxon>
        <taxon>Ecdysozoa</taxon>
        <taxon>Arthropoda</taxon>
        <taxon>Hexapoda</taxon>
        <taxon>Insecta</taxon>
        <taxon>Pterygota</taxon>
        <taxon>Neoptera</taxon>
        <taxon>Paraneoptera</taxon>
        <taxon>Hemiptera</taxon>
        <taxon>Sternorrhyncha</taxon>
        <taxon>Aphidomorpha</taxon>
        <taxon>Aphidoidea</taxon>
        <taxon>Aphididae</taxon>
        <taxon>Macrosiphini</taxon>
        <taxon>Acyrthosiphon</taxon>
    </lineage>
</organism>
<evidence type="ECO:0000313" key="1">
    <source>
        <dbReference type="EMBL" id="BAH72809.1"/>
    </source>
</evidence>
<name>C4WY39_ACYPI</name>